<organism evidence="12 13">
    <name type="scientific">Thiomicrorhabdus lithotrophica</name>
    <dbReference type="NCBI Taxonomy" id="2949997"/>
    <lineage>
        <taxon>Bacteria</taxon>
        <taxon>Pseudomonadati</taxon>
        <taxon>Pseudomonadota</taxon>
        <taxon>Gammaproteobacteria</taxon>
        <taxon>Thiotrichales</taxon>
        <taxon>Piscirickettsiaceae</taxon>
        <taxon>Thiomicrorhabdus</taxon>
    </lineage>
</organism>
<evidence type="ECO:0000256" key="10">
    <source>
        <dbReference type="NCBIfam" id="TIGR01091"/>
    </source>
</evidence>
<dbReference type="InterPro" id="IPR029057">
    <property type="entry name" value="PRTase-like"/>
</dbReference>
<evidence type="ECO:0000256" key="1">
    <source>
        <dbReference type="ARBA" id="ARBA00001946"/>
    </source>
</evidence>
<dbReference type="RefSeq" id="WP_275593990.1">
    <property type="nucleotide sequence ID" value="NZ_CP102381.1"/>
</dbReference>
<dbReference type="PANTHER" id="PTHR32315:SF4">
    <property type="entry name" value="URACIL PHOSPHORIBOSYLTRANSFERASE, CHLOROPLASTIC"/>
    <property type="match status" value="1"/>
</dbReference>
<dbReference type="InterPro" id="IPR050054">
    <property type="entry name" value="UPRTase/APRTase"/>
</dbReference>
<keyword evidence="9" id="KW-0342">GTP-binding</keyword>
<keyword evidence="13" id="KW-1185">Reference proteome</keyword>
<evidence type="ECO:0000256" key="2">
    <source>
        <dbReference type="ARBA" id="ARBA00005180"/>
    </source>
</evidence>
<gene>
    <name evidence="12" type="primary">upp</name>
    <name evidence="12" type="ORF">NR989_06850</name>
</gene>
<dbReference type="InterPro" id="IPR005765">
    <property type="entry name" value="UPRT"/>
</dbReference>
<dbReference type="EC" id="2.4.2.9" evidence="4 10"/>
<dbReference type="NCBIfam" id="TIGR01091">
    <property type="entry name" value="upp"/>
    <property type="match status" value="1"/>
</dbReference>
<sequence>MIHQLQHPLVKDLVNRLRSNTTDAVAFQSLIAELSRLLAYDALYELPTTSKTIDTWRGEASYHFIEQDKLVLIPILRAGLPMLTGLTTLFSQSPNGFLAMRRDEITHQAKTYYDRIPDCVDKTVVILDPMVATGGSLNDAITLIKHKQPKNIISLNIIGSIKGLKTIEDQHPDVEIYIAQIDEELDGNMFIQPGLGDAGDRAFNTSE</sequence>
<evidence type="ECO:0000256" key="8">
    <source>
        <dbReference type="ARBA" id="ARBA00022741"/>
    </source>
</evidence>
<keyword evidence="8" id="KW-0547">Nucleotide-binding</keyword>
<dbReference type="Proteomes" id="UP001222275">
    <property type="component" value="Chromosome"/>
</dbReference>
<evidence type="ECO:0000256" key="3">
    <source>
        <dbReference type="ARBA" id="ARBA00009516"/>
    </source>
</evidence>
<name>A0ABY8C6Z0_9GAMM</name>
<evidence type="ECO:0000313" key="12">
    <source>
        <dbReference type="EMBL" id="WEJ61731.1"/>
    </source>
</evidence>
<evidence type="ECO:0000256" key="5">
    <source>
        <dbReference type="ARBA" id="ARBA00022533"/>
    </source>
</evidence>
<comment type="pathway">
    <text evidence="2">Pyrimidine metabolism; UMP biosynthesis via salvage pathway; UMP from uracil: step 1/1.</text>
</comment>
<evidence type="ECO:0000259" key="11">
    <source>
        <dbReference type="Pfam" id="PF14681"/>
    </source>
</evidence>
<evidence type="ECO:0000256" key="4">
    <source>
        <dbReference type="ARBA" id="ARBA00011894"/>
    </source>
</evidence>
<dbReference type="CDD" id="cd06223">
    <property type="entry name" value="PRTases_typeI"/>
    <property type="match status" value="1"/>
</dbReference>
<comment type="cofactor">
    <cofactor evidence="1">
        <name>Mg(2+)</name>
        <dbReference type="ChEBI" id="CHEBI:18420"/>
    </cofactor>
</comment>
<evidence type="ECO:0000256" key="9">
    <source>
        <dbReference type="ARBA" id="ARBA00023134"/>
    </source>
</evidence>
<dbReference type="GO" id="GO:0004845">
    <property type="term" value="F:uracil phosphoribosyltransferase activity"/>
    <property type="evidence" value="ECO:0007669"/>
    <property type="project" value="UniProtKB-EC"/>
</dbReference>
<dbReference type="SUPFAM" id="SSF53271">
    <property type="entry name" value="PRTase-like"/>
    <property type="match status" value="1"/>
</dbReference>
<dbReference type="Gene3D" id="3.40.50.2020">
    <property type="match status" value="1"/>
</dbReference>
<keyword evidence="7 12" id="KW-0808">Transferase</keyword>
<dbReference type="InterPro" id="IPR000836">
    <property type="entry name" value="PRTase_dom"/>
</dbReference>
<dbReference type="PANTHER" id="PTHR32315">
    <property type="entry name" value="ADENINE PHOSPHORIBOSYLTRANSFERASE"/>
    <property type="match status" value="1"/>
</dbReference>
<keyword evidence="6 12" id="KW-0328">Glycosyltransferase</keyword>
<comment type="similarity">
    <text evidence="3">Belongs to the UPRTase family.</text>
</comment>
<proteinExistence type="inferred from homology"/>
<dbReference type="NCBIfam" id="NF001097">
    <property type="entry name" value="PRK00129.1"/>
    <property type="match status" value="1"/>
</dbReference>
<reference evidence="12 13" key="1">
    <citation type="submission" date="2022-06" db="EMBL/GenBank/DDBJ databases">
        <title>Thiomicrohabdus sp. nov, an obligately chemolithoautotrophic, sulfur-oxidizing bacterium isolated from beach of Guanyin Mountain. Amoy.</title>
        <authorList>
            <person name="Zhu H."/>
        </authorList>
    </citation>
    <scope>NUCLEOTIDE SEQUENCE [LARGE SCALE GENOMIC DNA]</scope>
    <source>
        <strain evidence="12 13">XGS-01</strain>
    </source>
</reference>
<evidence type="ECO:0000256" key="6">
    <source>
        <dbReference type="ARBA" id="ARBA00022676"/>
    </source>
</evidence>
<dbReference type="Pfam" id="PF14681">
    <property type="entry name" value="UPRTase"/>
    <property type="match status" value="1"/>
</dbReference>
<keyword evidence="5" id="KW-0021">Allosteric enzyme</keyword>
<evidence type="ECO:0000256" key="7">
    <source>
        <dbReference type="ARBA" id="ARBA00022679"/>
    </source>
</evidence>
<feature type="domain" description="Phosphoribosyltransferase" evidence="11">
    <location>
        <begin position="5"/>
        <end position="205"/>
    </location>
</feature>
<protein>
    <recommendedName>
        <fullName evidence="4 10">Uracil phosphoribosyltransferase</fullName>
        <ecNumber evidence="4 10">2.4.2.9</ecNumber>
    </recommendedName>
</protein>
<dbReference type="EMBL" id="CP102381">
    <property type="protein sequence ID" value="WEJ61731.1"/>
    <property type="molecule type" value="Genomic_DNA"/>
</dbReference>
<evidence type="ECO:0000313" key="13">
    <source>
        <dbReference type="Proteomes" id="UP001222275"/>
    </source>
</evidence>
<accession>A0ABY8C6Z0</accession>